<dbReference type="InterPro" id="IPR013783">
    <property type="entry name" value="Ig-like_fold"/>
</dbReference>
<dbReference type="EMBL" id="MTKO01000034">
    <property type="protein sequence ID" value="RWX47452.1"/>
    <property type="molecule type" value="Genomic_DNA"/>
</dbReference>
<accession>A0A444J345</accession>
<keyword evidence="2" id="KW-1185">Reference proteome</keyword>
<gene>
    <name evidence="1" type="ORF">H206_00540</name>
</gene>
<evidence type="ECO:0000313" key="1">
    <source>
        <dbReference type="EMBL" id="RWX47452.1"/>
    </source>
</evidence>
<proteinExistence type="predicted"/>
<dbReference type="Proteomes" id="UP000287853">
    <property type="component" value="Unassembled WGS sequence"/>
</dbReference>
<dbReference type="SUPFAM" id="SSF49478">
    <property type="entry name" value="Cna protein B-type domain"/>
    <property type="match status" value="1"/>
</dbReference>
<evidence type="ECO:0000313" key="2">
    <source>
        <dbReference type="Proteomes" id="UP000287853"/>
    </source>
</evidence>
<protein>
    <submittedName>
        <fullName evidence="1">Por secretion system C-terminal sorting domain-containing protein</fullName>
    </submittedName>
</protein>
<dbReference type="InterPro" id="IPR026444">
    <property type="entry name" value="Secre_tail"/>
</dbReference>
<organism evidence="1 2">
    <name type="scientific">Candidatus Electrothrix aarhusensis</name>
    <dbReference type="NCBI Taxonomy" id="1859131"/>
    <lineage>
        <taxon>Bacteria</taxon>
        <taxon>Pseudomonadati</taxon>
        <taxon>Thermodesulfobacteriota</taxon>
        <taxon>Desulfobulbia</taxon>
        <taxon>Desulfobulbales</taxon>
        <taxon>Desulfobulbaceae</taxon>
        <taxon>Candidatus Electrothrix</taxon>
    </lineage>
</organism>
<name>A0A444J345_9BACT</name>
<dbReference type="Gene3D" id="2.60.40.10">
    <property type="entry name" value="Immunoglobulins"/>
    <property type="match status" value="1"/>
</dbReference>
<dbReference type="AlphaFoldDB" id="A0A444J345"/>
<sequence>MRNVVLRNSLIRQVGWGVICVFLLFGGRTAWSATIKGIVNNGTAGIGGLVVATYEENSGSLTGWDRTDSQGKYEIPTLSAAISHKVVFFTYYTDYIEEWYTTTPHAYTFFDAELITLASESAVKDLGVFTLRLGANIAGIVTEEGSGNFIENISVVIYDSDGNVVTNAVPTTTNGAYDIGGLNVGTYFVQFWAGNTDYTSEWYSESTDAYTRLTSTSIEISSLSETLEANVQLVAGGAISGTVTSSGAPVVEGLVEAYDAGSSADDSPVGFAETDTNGMYTIKGLPTTESFKVRFYQTAAGGGLTEWYDNKPDINSAVPVTTGTSDVDAMLGDVLDPPNSSFNWLLFLPTIIINTTKL</sequence>
<comment type="caution">
    <text evidence="1">The sequence shown here is derived from an EMBL/GenBank/DDBJ whole genome shotgun (WGS) entry which is preliminary data.</text>
</comment>
<reference evidence="1 2" key="1">
    <citation type="submission" date="2017-01" db="EMBL/GenBank/DDBJ databases">
        <title>The cable genome- insights into the physiology and evolution of filamentous bacteria capable of sulfide oxidation via long distance electron transfer.</title>
        <authorList>
            <person name="Schreiber L."/>
            <person name="Bjerg J.T."/>
            <person name="Boggild A."/>
            <person name="Van De Vossenberg J."/>
            <person name="Meysman F."/>
            <person name="Nielsen L.P."/>
            <person name="Schramm A."/>
            <person name="Kjeldsen K.U."/>
        </authorList>
    </citation>
    <scope>NUCLEOTIDE SEQUENCE [LARGE SCALE GENOMIC DNA]</scope>
    <source>
        <strain evidence="1">MCF</strain>
    </source>
</reference>
<dbReference type="NCBIfam" id="TIGR04183">
    <property type="entry name" value="Por_Secre_tail"/>
    <property type="match status" value="1"/>
</dbReference>